<keyword evidence="2" id="KW-0479">Metal-binding</keyword>
<dbReference type="GO" id="GO:0000151">
    <property type="term" value="C:ubiquitin ligase complex"/>
    <property type="evidence" value="ECO:0007669"/>
    <property type="project" value="TreeGrafter"/>
</dbReference>
<dbReference type="GO" id="GO:0070936">
    <property type="term" value="P:protein K48-linked ubiquitination"/>
    <property type="evidence" value="ECO:0007669"/>
    <property type="project" value="TreeGrafter"/>
</dbReference>
<dbReference type="PROSITE" id="PS00518">
    <property type="entry name" value="ZF_RING_1"/>
    <property type="match status" value="1"/>
</dbReference>
<feature type="region of interest" description="Disordered" evidence="7">
    <location>
        <begin position="130"/>
        <end position="171"/>
    </location>
</feature>
<dbReference type="SUPFAM" id="SSF57850">
    <property type="entry name" value="RING/U-box"/>
    <property type="match status" value="1"/>
</dbReference>
<name>A0A504Y7T9_FASGI</name>
<organism evidence="9 10">
    <name type="scientific">Fasciola gigantica</name>
    <name type="common">Giant liver fluke</name>
    <dbReference type="NCBI Taxonomy" id="46835"/>
    <lineage>
        <taxon>Eukaryota</taxon>
        <taxon>Metazoa</taxon>
        <taxon>Spiralia</taxon>
        <taxon>Lophotrochozoa</taxon>
        <taxon>Platyhelminthes</taxon>
        <taxon>Trematoda</taxon>
        <taxon>Digenea</taxon>
        <taxon>Plagiorchiida</taxon>
        <taxon>Echinostomata</taxon>
        <taxon>Echinostomatoidea</taxon>
        <taxon>Fasciolidae</taxon>
        <taxon>Fasciola</taxon>
    </lineage>
</organism>
<dbReference type="GO" id="GO:0005829">
    <property type="term" value="C:cytosol"/>
    <property type="evidence" value="ECO:0007669"/>
    <property type="project" value="TreeGrafter"/>
</dbReference>
<evidence type="ECO:0000256" key="1">
    <source>
        <dbReference type="ARBA" id="ARBA00022679"/>
    </source>
</evidence>
<evidence type="ECO:0000256" key="5">
    <source>
        <dbReference type="ARBA" id="ARBA00022833"/>
    </source>
</evidence>
<dbReference type="InterPro" id="IPR017907">
    <property type="entry name" value="Znf_RING_CS"/>
</dbReference>
<evidence type="ECO:0000256" key="2">
    <source>
        <dbReference type="ARBA" id="ARBA00022723"/>
    </source>
</evidence>
<dbReference type="STRING" id="46835.A0A504Y7T9"/>
<dbReference type="AlphaFoldDB" id="A0A504Y7T9"/>
<dbReference type="InterPro" id="IPR013083">
    <property type="entry name" value="Znf_RING/FYVE/PHD"/>
</dbReference>
<sequence>MSMNTTRRNKRTRFDSTESEILPKSPQKSMSWLLHGLLENDFSCAICHEVFMNASVLGCGHCFCAYCIHVWLRRRPQCPICTRTCHRFVPLKMVDSFITQIYASLLPSDLQLARTRELEFRKREQLLFDEASDETSDSELDSTTQESSSVDSTSSSNDDNSHHSSSGSQTT</sequence>
<dbReference type="Pfam" id="PF13923">
    <property type="entry name" value="zf-C3HC4_2"/>
    <property type="match status" value="1"/>
</dbReference>
<feature type="compositionally biased region" description="Low complexity" evidence="7">
    <location>
        <begin position="141"/>
        <end position="171"/>
    </location>
</feature>
<evidence type="ECO:0000259" key="8">
    <source>
        <dbReference type="PROSITE" id="PS50089"/>
    </source>
</evidence>
<dbReference type="Proteomes" id="UP000316759">
    <property type="component" value="Unassembled WGS sequence"/>
</dbReference>
<dbReference type="PROSITE" id="PS50089">
    <property type="entry name" value="ZF_RING_2"/>
    <property type="match status" value="1"/>
</dbReference>
<dbReference type="InterPro" id="IPR001841">
    <property type="entry name" value="Znf_RING"/>
</dbReference>
<dbReference type="SMART" id="SM00184">
    <property type="entry name" value="RING"/>
    <property type="match status" value="1"/>
</dbReference>
<evidence type="ECO:0000256" key="6">
    <source>
        <dbReference type="PROSITE-ProRule" id="PRU00175"/>
    </source>
</evidence>
<reference evidence="9 10" key="1">
    <citation type="submission" date="2019-04" db="EMBL/GenBank/DDBJ databases">
        <title>Annotation for the trematode Fasciola gigantica.</title>
        <authorList>
            <person name="Choi Y.-J."/>
        </authorList>
    </citation>
    <scope>NUCLEOTIDE SEQUENCE [LARGE SCALE GENOMIC DNA]</scope>
    <source>
        <strain evidence="9">Uganda_cow_1</strain>
    </source>
</reference>
<feature type="compositionally biased region" description="Acidic residues" evidence="7">
    <location>
        <begin position="130"/>
        <end position="140"/>
    </location>
</feature>
<evidence type="ECO:0000256" key="3">
    <source>
        <dbReference type="ARBA" id="ARBA00022771"/>
    </source>
</evidence>
<dbReference type="OrthoDB" id="5330228at2759"/>
<proteinExistence type="predicted"/>
<dbReference type="GO" id="GO:0008270">
    <property type="term" value="F:zinc ion binding"/>
    <property type="evidence" value="ECO:0007669"/>
    <property type="project" value="UniProtKB-KW"/>
</dbReference>
<dbReference type="EMBL" id="SUNJ01014906">
    <property type="protein sequence ID" value="TPP56185.1"/>
    <property type="molecule type" value="Genomic_DNA"/>
</dbReference>
<keyword evidence="4" id="KW-0833">Ubl conjugation pathway</keyword>
<dbReference type="PANTHER" id="PTHR15067">
    <property type="entry name" value="E3 UBIQUITIN-PROTEIN LIGASE RNF8"/>
    <property type="match status" value="1"/>
</dbReference>
<dbReference type="PANTHER" id="PTHR15067:SF4">
    <property type="entry name" value="E3 UBIQUITIN-PROTEIN LIGASE RNF8"/>
    <property type="match status" value="1"/>
</dbReference>
<keyword evidence="3 6" id="KW-0863">Zinc-finger</keyword>
<evidence type="ECO:0000313" key="10">
    <source>
        <dbReference type="Proteomes" id="UP000316759"/>
    </source>
</evidence>
<accession>A0A504Y7T9</accession>
<keyword evidence="10" id="KW-1185">Reference proteome</keyword>
<dbReference type="Gene3D" id="3.30.40.10">
    <property type="entry name" value="Zinc/RING finger domain, C3HC4 (zinc finger)"/>
    <property type="match status" value="1"/>
</dbReference>
<gene>
    <name evidence="9" type="ORF">FGIG_09457</name>
</gene>
<evidence type="ECO:0000313" key="9">
    <source>
        <dbReference type="EMBL" id="TPP56185.1"/>
    </source>
</evidence>
<dbReference type="GO" id="GO:0006511">
    <property type="term" value="P:ubiquitin-dependent protein catabolic process"/>
    <property type="evidence" value="ECO:0007669"/>
    <property type="project" value="TreeGrafter"/>
</dbReference>
<evidence type="ECO:0000256" key="4">
    <source>
        <dbReference type="ARBA" id="ARBA00022786"/>
    </source>
</evidence>
<keyword evidence="5" id="KW-0862">Zinc</keyword>
<dbReference type="GO" id="GO:0061630">
    <property type="term" value="F:ubiquitin protein ligase activity"/>
    <property type="evidence" value="ECO:0007669"/>
    <property type="project" value="TreeGrafter"/>
</dbReference>
<protein>
    <recommendedName>
        <fullName evidence="8">RING-type domain-containing protein</fullName>
    </recommendedName>
</protein>
<comment type="caution">
    <text evidence="9">The sequence shown here is derived from an EMBL/GenBank/DDBJ whole genome shotgun (WGS) entry which is preliminary data.</text>
</comment>
<feature type="region of interest" description="Disordered" evidence="7">
    <location>
        <begin position="1"/>
        <end position="20"/>
    </location>
</feature>
<keyword evidence="1" id="KW-0808">Transferase</keyword>
<evidence type="ECO:0000256" key="7">
    <source>
        <dbReference type="SAM" id="MobiDB-lite"/>
    </source>
</evidence>
<feature type="domain" description="RING-type" evidence="8">
    <location>
        <begin position="44"/>
        <end position="82"/>
    </location>
</feature>